<keyword evidence="2" id="KW-1133">Transmembrane helix</keyword>
<accession>A0A812Q6F0</accession>
<comment type="caution">
    <text evidence="3">The sequence shown here is derived from an EMBL/GenBank/DDBJ whole genome shotgun (WGS) entry which is preliminary data.</text>
</comment>
<feature type="region of interest" description="Disordered" evidence="1">
    <location>
        <begin position="1"/>
        <end position="48"/>
    </location>
</feature>
<feature type="non-terminal residue" evidence="3">
    <location>
        <position position="79"/>
    </location>
</feature>
<organism evidence="3 4">
    <name type="scientific">Symbiodinium necroappetens</name>
    <dbReference type="NCBI Taxonomy" id="1628268"/>
    <lineage>
        <taxon>Eukaryota</taxon>
        <taxon>Sar</taxon>
        <taxon>Alveolata</taxon>
        <taxon>Dinophyceae</taxon>
        <taxon>Suessiales</taxon>
        <taxon>Symbiodiniaceae</taxon>
        <taxon>Symbiodinium</taxon>
    </lineage>
</organism>
<keyword evidence="2" id="KW-0812">Transmembrane</keyword>
<evidence type="ECO:0000256" key="1">
    <source>
        <dbReference type="SAM" id="MobiDB-lite"/>
    </source>
</evidence>
<name>A0A812Q6F0_9DINO</name>
<keyword evidence="4" id="KW-1185">Reference proteome</keyword>
<dbReference type="Proteomes" id="UP000601435">
    <property type="component" value="Unassembled WGS sequence"/>
</dbReference>
<evidence type="ECO:0000256" key="2">
    <source>
        <dbReference type="SAM" id="Phobius"/>
    </source>
</evidence>
<reference evidence="3" key="1">
    <citation type="submission" date="2021-02" db="EMBL/GenBank/DDBJ databases">
        <authorList>
            <person name="Dougan E. K."/>
            <person name="Rhodes N."/>
            <person name="Thang M."/>
            <person name="Chan C."/>
        </authorList>
    </citation>
    <scope>NUCLEOTIDE SEQUENCE</scope>
</reference>
<gene>
    <name evidence="3" type="ORF">SNEC2469_LOCUS9412</name>
</gene>
<dbReference type="EMBL" id="CAJNJA010015236">
    <property type="protein sequence ID" value="CAE7358352.1"/>
    <property type="molecule type" value="Genomic_DNA"/>
</dbReference>
<feature type="compositionally biased region" description="Polar residues" evidence="1">
    <location>
        <begin position="16"/>
        <end position="36"/>
    </location>
</feature>
<protein>
    <submittedName>
        <fullName evidence="3">Uncharacterized protein</fullName>
    </submittedName>
</protein>
<evidence type="ECO:0000313" key="3">
    <source>
        <dbReference type="EMBL" id="CAE7358352.1"/>
    </source>
</evidence>
<feature type="non-terminal residue" evidence="3">
    <location>
        <position position="1"/>
    </location>
</feature>
<feature type="transmembrane region" description="Helical" evidence="2">
    <location>
        <begin position="55"/>
        <end position="78"/>
    </location>
</feature>
<evidence type="ECO:0000313" key="4">
    <source>
        <dbReference type="Proteomes" id="UP000601435"/>
    </source>
</evidence>
<proteinExistence type="predicted"/>
<keyword evidence="2" id="KW-0472">Membrane</keyword>
<sequence length="79" mass="8404">LFRCSSTRSHLPASTGVASTRTGPSALTQVSTSSTRARPKRERSSSSPALPAFRMALPSITSSFAALWPLLATTIAWVR</sequence>
<dbReference type="AlphaFoldDB" id="A0A812Q6F0"/>